<protein>
    <submittedName>
        <fullName evidence="3">M23 family metallopeptidase</fullName>
    </submittedName>
</protein>
<name>A0A4U0ZAU6_9ALTE</name>
<proteinExistence type="predicted"/>
<feature type="chain" id="PRO_5020499240" evidence="1">
    <location>
        <begin position="18"/>
        <end position="269"/>
    </location>
</feature>
<comment type="caution">
    <text evidence="3">The sequence shown here is derived from an EMBL/GenBank/DDBJ whole genome shotgun (WGS) entry which is preliminary data.</text>
</comment>
<accession>A0A4U0ZAU6</accession>
<dbReference type="InterPro" id="IPR050570">
    <property type="entry name" value="Cell_wall_metabolism_enzyme"/>
</dbReference>
<dbReference type="GO" id="GO:0004222">
    <property type="term" value="F:metalloendopeptidase activity"/>
    <property type="evidence" value="ECO:0007669"/>
    <property type="project" value="TreeGrafter"/>
</dbReference>
<evidence type="ECO:0000256" key="1">
    <source>
        <dbReference type="SAM" id="SignalP"/>
    </source>
</evidence>
<dbReference type="Proteomes" id="UP000305471">
    <property type="component" value="Unassembled WGS sequence"/>
</dbReference>
<evidence type="ECO:0000313" key="4">
    <source>
        <dbReference type="Proteomes" id="UP000305471"/>
    </source>
</evidence>
<sequence length="269" mass="29204">MLAFLFISLTFSLSITAKTTGCFDNKRFCFELTPSSSSLFLVSVQRNVELPVALTLYSSVLQDIPTGKGELKPKAHVNAFLDTNDQVPLGVVKKADAFWASMRVKWTVGRVDAIHDNAYTYLSPLQPAGEYRIVQGFNGNFSHSGASRYALDFAAPVGTPILAAREGVVIDTKDDGTKGGPTPKFAKHANYVVVLHSDGTTGEYYHLKYKGVVVTRGQTVKRGQLIGYTGNTGFSSLPHLHFGIYVAKFHGKYVSVPFSLKGSSTKATP</sequence>
<dbReference type="Pfam" id="PF01551">
    <property type="entry name" value="Peptidase_M23"/>
    <property type="match status" value="1"/>
</dbReference>
<keyword evidence="1" id="KW-0732">Signal</keyword>
<organism evidence="3 4">
    <name type="scientific">Alteromonas portus</name>
    <dbReference type="NCBI Taxonomy" id="2565549"/>
    <lineage>
        <taxon>Bacteria</taxon>
        <taxon>Pseudomonadati</taxon>
        <taxon>Pseudomonadota</taxon>
        <taxon>Gammaproteobacteria</taxon>
        <taxon>Alteromonadales</taxon>
        <taxon>Alteromonadaceae</taxon>
        <taxon>Alteromonas/Salinimonas group</taxon>
        <taxon>Alteromonas</taxon>
    </lineage>
</organism>
<dbReference type="EMBL" id="SWCO01000007">
    <property type="protein sequence ID" value="TKB02909.1"/>
    <property type="molecule type" value="Genomic_DNA"/>
</dbReference>
<dbReference type="PANTHER" id="PTHR21666:SF294">
    <property type="entry name" value="PEPTIDASE M23"/>
    <property type="match status" value="1"/>
</dbReference>
<evidence type="ECO:0000313" key="3">
    <source>
        <dbReference type="EMBL" id="TKB02909.1"/>
    </source>
</evidence>
<dbReference type="InterPro" id="IPR011055">
    <property type="entry name" value="Dup_hybrid_motif"/>
</dbReference>
<gene>
    <name evidence="3" type="ORF">E5672_12740</name>
</gene>
<dbReference type="OrthoDB" id="9805070at2"/>
<evidence type="ECO:0000259" key="2">
    <source>
        <dbReference type="Pfam" id="PF01551"/>
    </source>
</evidence>
<dbReference type="AlphaFoldDB" id="A0A4U0ZAU6"/>
<feature type="signal peptide" evidence="1">
    <location>
        <begin position="1"/>
        <end position="17"/>
    </location>
</feature>
<dbReference type="CDD" id="cd12797">
    <property type="entry name" value="M23_peptidase"/>
    <property type="match status" value="1"/>
</dbReference>
<feature type="domain" description="M23ase beta-sheet core" evidence="2">
    <location>
        <begin position="149"/>
        <end position="246"/>
    </location>
</feature>
<reference evidence="3 4" key="1">
    <citation type="submission" date="2019-04" db="EMBL/GenBank/DDBJ databases">
        <title>Alteromonas portus sp. nov., an alginate lyase-excreting marine bacterium.</title>
        <authorList>
            <person name="Huang H."/>
            <person name="Mo K."/>
            <person name="Bao S."/>
        </authorList>
    </citation>
    <scope>NUCLEOTIDE SEQUENCE [LARGE SCALE GENOMIC DNA]</scope>
    <source>
        <strain evidence="3 4">HB161718</strain>
    </source>
</reference>
<dbReference type="Gene3D" id="2.70.70.10">
    <property type="entry name" value="Glucose Permease (Domain IIA)"/>
    <property type="match status" value="1"/>
</dbReference>
<dbReference type="InterPro" id="IPR016047">
    <property type="entry name" value="M23ase_b-sheet_dom"/>
</dbReference>
<dbReference type="RefSeq" id="WP_136782689.1">
    <property type="nucleotide sequence ID" value="NZ_SWCO01000007.1"/>
</dbReference>
<keyword evidence="4" id="KW-1185">Reference proteome</keyword>
<dbReference type="PANTHER" id="PTHR21666">
    <property type="entry name" value="PEPTIDASE-RELATED"/>
    <property type="match status" value="1"/>
</dbReference>
<dbReference type="SUPFAM" id="SSF51261">
    <property type="entry name" value="Duplicated hybrid motif"/>
    <property type="match status" value="1"/>
</dbReference>